<dbReference type="OrthoDB" id="8962525at2759"/>
<proteinExistence type="predicted"/>
<organism evidence="3 4">
    <name type="scientific">Conger conger</name>
    <name type="common">Conger eel</name>
    <name type="synonym">Muraena conger</name>
    <dbReference type="NCBI Taxonomy" id="82655"/>
    <lineage>
        <taxon>Eukaryota</taxon>
        <taxon>Metazoa</taxon>
        <taxon>Chordata</taxon>
        <taxon>Craniata</taxon>
        <taxon>Vertebrata</taxon>
        <taxon>Euteleostomi</taxon>
        <taxon>Actinopterygii</taxon>
        <taxon>Neopterygii</taxon>
        <taxon>Teleostei</taxon>
        <taxon>Anguilliformes</taxon>
        <taxon>Congridae</taxon>
        <taxon>Conger</taxon>
    </lineage>
</organism>
<evidence type="ECO:0000313" key="4">
    <source>
        <dbReference type="Proteomes" id="UP001152803"/>
    </source>
</evidence>
<protein>
    <submittedName>
        <fullName evidence="3">Uncharacterized protein</fullName>
    </submittedName>
</protein>
<keyword evidence="4" id="KW-1185">Reference proteome</keyword>
<feature type="region of interest" description="Disordered" evidence="1">
    <location>
        <begin position="282"/>
        <end position="301"/>
    </location>
</feature>
<keyword evidence="2" id="KW-0812">Transmembrane</keyword>
<dbReference type="AlphaFoldDB" id="A0A9Q1I136"/>
<accession>A0A9Q1I136</accession>
<dbReference type="Proteomes" id="UP001152803">
    <property type="component" value="Unassembled WGS sequence"/>
</dbReference>
<feature type="transmembrane region" description="Helical" evidence="2">
    <location>
        <begin position="101"/>
        <end position="124"/>
    </location>
</feature>
<evidence type="ECO:0000256" key="1">
    <source>
        <dbReference type="SAM" id="MobiDB-lite"/>
    </source>
</evidence>
<reference evidence="3" key="1">
    <citation type="journal article" date="2023" name="Science">
        <title>Genome structures resolve the early diversification of teleost fishes.</title>
        <authorList>
            <person name="Parey E."/>
            <person name="Louis A."/>
            <person name="Montfort J."/>
            <person name="Bouchez O."/>
            <person name="Roques C."/>
            <person name="Iampietro C."/>
            <person name="Lluch J."/>
            <person name="Castinel A."/>
            <person name="Donnadieu C."/>
            <person name="Desvignes T."/>
            <person name="Floi Bucao C."/>
            <person name="Jouanno E."/>
            <person name="Wen M."/>
            <person name="Mejri S."/>
            <person name="Dirks R."/>
            <person name="Jansen H."/>
            <person name="Henkel C."/>
            <person name="Chen W.J."/>
            <person name="Zahm M."/>
            <person name="Cabau C."/>
            <person name="Klopp C."/>
            <person name="Thompson A.W."/>
            <person name="Robinson-Rechavi M."/>
            <person name="Braasch I."/>
            <person name="Lecointre G."/>
            <person name="Bobe J."/>
            <person name="Postlethwait J.H."/>
            <person name="Berthelot C."/>
            <person name="Roest Crollius H."/>
            <person name="Guiguen Y."/>
        </authorList>
    </citation>
    <scope>NUCLEOTIDE SEQUENCE</scope>
    <source>
        <strain evidence="3">Concon-B</strain>
    </source>
</reference>
<dbReference type="EMBL" id="JAFJMO010000005">
    <property type="protein sequence ID" value="KAJ8275451.1"/>
    <property type="molecule type" value="Genomic_DNA"/>
</dbReference>
<evidence type="ECO:0000256" key="2">
    <source>
        <dbReference type="SAM" id="Phobius"/>
    </source>
</evidence>
<sequence>MRTEHVLSGEIRRKSVTKRSAARGVAHIAQGNAFGGVMILPPSSRGFQLRNLVSSADYRLCVVAVFEEVGVGSVTGVRVLGCASFSTREDFLRCRTLHAHFLGGALSVLVGGAVVVMLLVITVATMVRHHQHQWACGRHDADEGRVRCRGRSRVGEGHAQGAESPLLIAKGTSVYSQTNGEGGVMMVVLPKAPSDRPAARRIPPYSPESQRATLYYPGPASCTLPSARRPRPLSPAPAAAPRTNRSCSFDMGEVTTATRHGYGKPPGSVWSGRRPSLQSMLVPCTSPAHNTNRDELEESVV</sequence>
<gene>
    <name evidence="3" type="ORF">COCON_G00072030</name>
</gene>
<feature type="region of interest" description="Disordered" evidence="1">
    <location>
        <begin position="223"/>
        <end position="248"/>
    </location>
</feature>
<comment type="caution">
    <text evidence="3">The sequence shown here is derived from an EMBL/GenBank/DDBJ whole genome shotgun (WGS) entry which is preliminary data.</text>
</comment>
<keyword evidence="2" id="KW-1133">Transmembrane helix</keyword>
<name>A0A9Q1I136_CONCO</name>
<keyword evidence="2" id="KW-0472">Membrane</keyword>
<evidence type="ECO:0000313" key="3">
    <source>
        <dbReference type="EMBL" id="KAJ8275451.1"/>
    </source>
</evidence>